<evidence type="ECO:0000313" key="1">
    <source>
        <dbReference type="EMBL" id="MFO3715954.1"/>
    </source>
</evidence>
<organism evidence="1 2">
    <name type="scientific">Anaerococcus cruorum</name>
    <dbReference type="NCBI Taxonomy" id="3115617"/>
    <lineage>
        <taxon>Bacteria</taxon>
        <taxon>Bacillati</taxon>
        <taxon>Bacillota</taxon>
        <taxon>Tissierellia</taxon>
        <taxon>Tissierellales</taxon>
        <taxon>Peptoniphilaceae</taxon>
        <taxon>Anaerococcus</taxon>
    </lineage>
</organism>
<evidence type="ECO:0000313" key="2">
    <source>
        <dbReference type="Proteomes" id="UP001638015"/>
    </source>
</evidence>
<accession>A0ABW9MVU4</accession>
<dbReference type="Gene3D" id="3.30.700.10">
    <property type="entry name" value="Glycoprotein, Type 4 Pilin"/>
    <property type="match status" value="1"/>
</dbReference>
<dbReference type="EMBL" id="JBGMEH010000003">
    <property type="protein sequence ID" value="MFO3715954.1"/>
    <property type="molecule type" value="Genomic_DNA"/>
</dbReference>
<comment type="caution">
    <text evidence="1">The sequence shown here is derived from an EMBL/GenBank/DDBJ whole genome shotgun (WGS) entry which is preliminary data.</text>
</comment>
<dbReference type="Proteomes" id="UP001638015">
    <property type="component" value="Unassembled WGS sequence"/>
</dbReference>
<gene>
    <name evidence="1" type="ORF">ACCQ40_04000</name>
</gene>
<reference evidence="1 2" key="1">
    <citation type="journal article" date="2025" name="Anaerobe">
        <title>Description of Anaerococcus kampingiae sp. nov., Anaerococcus groningensis sp. nov., Anaerococcus martiniensis sp. nov., and Anaerococcus cruorum sp. nov., isolated from human clinical specimens.</title>
        <authorList>
            <person name="Boiten K.E."/>
            <person name="Meijer J."/>
            <person name="van Wezel E.M."/>
            <person name="Veloo A.C.M."/>
        </authorList>
    </citation>
    <scope>NUCLEOTIDE SEQUENCE [LARGE SCALE GENOMIC DNA]</scope>
    <source>
        <strain evidence="1 2">ENR1039</strain>
    </source>
</reference>
<keyword evidence="2" id="KW-1185">Reference proteome</keyword>
<proteinExistence type="predicted"/>
<dbReference type="NCBIfam" id="TIGR02532">
    <property type="entry name" value="IV_pilin_GFxxxE"/>
    <property type="match status" value="1"/>
</dbReference>
<dbReference type="RefSeq" id="WP_410032702.1">
    <property type="nucleotide sequence ID" value="NZ_JBGMEH010000003.1"/>
</dbReference>
<dbReference type="Pfam" id="PF07963">
    <property type="entry name" value="N_methyl"/>
    <property type="match status" value="1"/>
</dbReference>
<sequence>MRKKGFTLIELLATIAIISLLVTAAMGIFSINIKANKNIFQKEIDYKESSIAMMYIDNIIKSAYKIEFIDDTGETNFKAYVLDKNSHEISSVYFKTSKSQNEKKYLMAVRDNISNKSVRNGTIRIANCNDLYLYYDRRTDIVTVILNKDTNFKQESKIFLGDRL</sequence>
<name>A0ABW9MVU4_9FIRM</name>
<dbReference type="InterPro" id="IPR012902">
    <property type="entry name" value="N_methyl_site"/>
</dbReference>
<protein>
    <submittedName>
        <fullName evidence="1">Type II secretion system protein</fullName>
    </submittedName>
</protein>
<dbReference type="PROSITE" id="PS00409">
    <property type="entry name" value="PROKAR_NTER_METHYL"/>
    <property type="match status" value="1"/>
</dbReference>